<dbReference type="EMBL" id="JBGFUD010000436">
    <property type="protein sequence ID" value="MFH4974517.1"/>
    <property type="molecule type" value="Genomic_DNA"/>
</dbReference>
<feature type="region of interest" description="Disordered" evidence="3">
    <location>
        <begin position="1"/>
        <end position="22"/>
    </location>
</feature>
<dbReference type="InterPro" id="IPR016024">
    <property type="entry name" value="ARM-type_fold"/>
</dbReference>
<name>A0ABD6E5T7_9BILA</name>
<feature type="compositionally biased region" description="Basic and acidic residues" evidence="3">
    <location>
        <begin position="115"/>
        <end position="125"/>
    </location>
</feature>
<dbReference type="InterPro" id="IPR011989">
    <property type="entry name" value="ARM-like"/>
</dbReference>
<dbReference type="InterPro" id="IPR012959">
    <property type="entry name" value="CPL_dom"/>
</dbReference>
<comment type="caution">
    <text evidence="5">The sequence shown here is derived from an EMBL/GenBank/DDBJ whole genome shotgun (WGS) entry which is preliminary data.</text>
</comment>
<feature type="region of interest" description="Disordered" evidence="3">
    <location>
        <begin position="115"/>
        <end position="150"/>
    </location>
</feature>
<sequence>MGVVKRPVKKRMQKKKKFKSLEEKKKKGIHLSQVERRIVRKRKLQDDLLLQEGITSKQSEDFTPTKDLKRVSFAENLEHTKIFDGSIKKLQIGPSTASPGKGILTKSAVKIVKESEPKLKEKDEVGSTAGDSHTADEERSSKKSLSKKTFRMRVTKGEKAKYLSLPKKERKEYVRKLRLKRSPNFAVSMQCKKLWEKIRNRQCREEDRERYVSELCGLVKGKAKEFIYAHDTSRVFECLLNQKRPGIRNMLFEELKPELLKMIKSSYAKFFVIGMLKVGTPQQRSTVYESIRGNCVSLMRNSSSAKVLETFYNDYARLQERSEIIAEFYSKEAALFKHVNHERILSLEEIIAEDPSKKQSMMNYMQDLLRNIVPKSQINLSLTHHLLYDFITHCDKEQLTEMVDLLKDRIPMIVHTWRGAAVALRCIWNATSKERKLIVKNFKGLVTKACLDEFGHRVMMAIFDSVDDTVLVNKYIIREIGNDIRSVAFNLYGEKVLHYLVHPRDRRFFSSSVLKIFEEGDNNPHSKKQPGLRYSELFNGIYEPLMTFLISNMEELLFGEYTHLLVLNILEKRIETDLFERVIKDEHRLSCYEEIRKICEEEFVPCNMERFHAIEHPHVHFIITKLLKSDQSFSVKLSDSLAKIDSGKLASWISCNKGCFVLLGMFENGSEQTKTILRNAISVKALKNYTTQGAKILYAHLSS</sequence>
<evidence type="ECO:0000313" key="6">
    <source>
        <dbReference type="Proteomes" id="UP001608902"/>
    </source>
</evidence>
<evidence type="ECO:0000256" key="1">
    <source>
        <dbReference type="ARBA" id="ARBA00022737"/>
    </source>
</evidence>
<protein>
    <recommendedName>
        <fullName evidence="4">PUM-HD domain-containing protein</fullName>
    </recommendedName>
</protein>
<dbReference type="Pfam" id="PF08144">
    <property type="entry name" value="CPL"/>
    <property type="match status" value="1"/>
</dbReference>
<dbReference type="PANTHER" id="PTHR13389">
    <property type="entry name" value="PUMILIO HOMOLOG 3"/>
    <property type="match status" value="1"/>
</dbReference>
<dbReference type="GO" id="GO:0003723">
    <property type="term" value="F:RNA binding"/>
    <property type="evidence" value="ECO:0007669"/>
    <property type="project" value="UniProtKB-KW"/>
</dbReference>
<organism evidence="5 6">
    <name type="scientific">Gnathostoma spinigerum</name>
    <dbReference type="NCBI Taxonomy" id="75299"/>
    <lineage>
        <taxon>Eukaryota</taxon>
        <taxon>Metazoa</taxon>
        <taxon>Ecdysozoa</taxon>
        <taxon>Nematoda</taxon>
        <taxon>Chromadorea</taxon>
        <taxon>Rhabditida</taxon>
        <taxon>Spirurina</taxon>
        <taxon>Gnathostomatomorpha</taxon>
        <taxon>Gnathostomatoidea</taxon>
        <taxon>Gnathostomatidae</taxon>
        <taxon>Gnathostoma</taxon>
    </lineage>
</organism>
<dbReference type="InterPro" id="IPR001313">
    <property type="entry name" value="Pumilio_RNA-bd_rpt"/>
</dbReference>
<keyword evidence="6" id="KW-1185">Reference proteome</keyword>
<evidence type="ECO:0000256" key="2">
    <source>
        <dbReference type="ARBA" id="ARBA00022884"/>
    </source>
</evidence>
<evidence type="ECO:0000313" key="5">
    <source>
        <dbReference type="EMBL" id="MFH4974517.1"/>
    </source>
</evidence>
<gene>
    <name evidence="5" type="ORF">AB6A40_001226</name>
</gene>
<evidence type="ECO:0000259" key="4">
    <source>
        <dbReference type="PROSITE" id="PS50303"/>
    </source>
</evidence>
<dbReference type="PANTHER" id="PTHR13389:SF0">
    <property type="entry name" value="PUMILIO HOMOLOG 3"/>
    <property type="match status" value="1"/>
</dbReference>
<feature type="compositionally biased region" description="Basic residues" evidence="3">
    <location>
        <begin position="1"/>
        <end position="18"/>
    </location>
</feature>
<dbReference type="SMART" id="SM00025">
    <property type="entry name" value="Pumilio"/>
    <property type="match status" value="6"/>
</dbReference>
<dbReference type="Proteomes" id="UP001608902">
    <property type="component" value="Unassembled WGS sequence"/>
</dbReference>
<dbReference type="PROSITE" id="PS50303">
    <property type="entry name" value="PUM_HD"/>
    <property type="match status" value="1"/>
</dbReference>
<dbReference type="Gene3D" id="1.25.10.10">
    <property type="entry name" value="Leucine-rich Repeat Variant"/>
    <property type="match status" value="2"/>
</dbReference>
<dbReference type="InterPro" id="IPR033133">
    <property type="entry name" value="PUM-HD"/>
</dbReference>
<feature type="domain" description="PUM-HD" evidence="4">
    <location>
        <begin position="190"/>
        <end position="542"/>
    </location>
</feature>
<dbReference type="InterPro" id="IPR040059">
    <property type="entry name" value="PUM3"/>
</dbReference>
<reference evidence="5 6" key="1">
    <citation type="submission" date="2024-08" db="EMBL/GenBank/DDBJ databases">
        <title>Gnathostoma spinigerum genome.</title>
        <authorList>
            <person name="Gonzalez-Bertolin B."/>
            <person name="Monzon S."/>
            <person name="Zaballos A."/>
            <person name="Jimenez P."/>
            <person name="Dekumyoy P."/>
            <person name="Varona S."/>
            <person name="Cuesta I."/>
            <person name="Sumanam S."/>
            <person name="Adisakwattana P."/>
            <person name="Gasser R.B."/>
            <person name="Hernandez-Gonzalez A."/>
            <person name="Young N.D."/>
            <person name="Perteguer M.J."/>
        </authorList>
    </citation>
    <scope>NUCLEOTIDE SEQUENCE [LARGE SCALE GENOMIC DNA]</scope>
    <source>
        <strain evidence="5">AL3</strain>
        <tissue evidence="5">Liver</tissue>
    </source>
</reference>
<dbReference type="SUPFAM" id="SSF48371">
    <property type="entry name" value="ARM repeat"/>
    <property type="match status" value="1"/>
</dbReference>
<proteinExistence type="predicted"/>
<dbReference type="AlphaFoldDB" id="A0ABD6E5T7"/>
<keyword evidence="2" id="KW-0694">RNA-binding</keyword>
<evidence type="ECO:0000256" key="3">
    <source>
        <dbReference type="SAM" id="MobiDB-lite"/>
    </source>
</evidence>
<keyword evidence="1" id="KW-0677">Repeat</keyword>
<accession>A0ABD6E5T7</accession>